<gene>
    <name evidence="1" type="ORF">I6U51_01640</name>
</gene>
<name>A0A934M1S8_9CLOT</name>
<comment type="caution">
    <text evidence="1">The sequence shown here is derived from an EMBL/GenBank/DDBJ whole genome shotgun (WGS) entry which is preliminary data.</text>
</comment>
<accession>A0A934M1S8</accession>
<dbReference type="Proteomes" id="UP000622687">
    <property type="component" value="Unassembled WGS sequence"/>
</dbReference>
<evidence type="ECO:0000313" key="1">
    <source>
        <dbReference type="EMBL" id="MBI6871407.1"/>
    </source>
</evidence>
<protein>
    <submittedName>
        <fullName evidence="1">Uncharacterized protein</fullName>
    </submittedName>
</protein>
<dbReference type="EMBL" id="JAEEGB010000003">
    <property type="protein sequence ID" value="MBI6871407.1"/>
    <property type="molecule type" value="Genomic_DNA"/>
</dbReference>
<reference evidence="1" key="1">
    <citation type="submission" date="2020-12" db="EMBL/GenBank/DDBJ databases">
        <title>Clostridium thailandense sp. nov., a novel acetogenic bacterium isolated from peat land soil in Thailand.</title>
        <authorList>
            <person name="Chaikitkaew S."/>
            <person name="Birkeland N.K."/>
        </authorList>
    </citation>
    <scope>NUCLEOTIDE SEQUENCE</scope>
    <source>
        <strain evidence="1">DSM 17425</strain>
    </source>
</reference>
<dbReference type="AlphaFoldDB" id="A0A934M1S8"/>
<keyword evidence="2" id="KW-1185">Reference proteome</keyword>
<dbReference type="RefSeq" id="WP_211140863.1">
    <property type="nucleotide sequence ID" value="NZ_JAEEGB010000003.1"/>
</dbReference>
<evidence type="ECO:0000313" key="2">
    <source>
        <dbReference type="Proteomes" id="UP000622687"/>
    </source>
</evidence>
<proteinExistence type="predicted"/>
<organism evidence="1 2">
    <name type="scientific">Clostridium aciditolerans</name>
    <dbReference type="NCBI Taxonomy" id="339861"/>
    <lineage>
        <taxon>Bacteria</taxon>
        <taxon>Bacillati</taxon>
        <taxon>Bacillota</taxon>
        <taxon>Clostridia</taxon>
        <taxon>Eubacteriales</taxon>
        <taxon>Clostridiaceae</taxon>
        <taxon>Clostridium</taxon>
    </lineage>
</organism>
<sequence length="132" mass="15451">MNKERIIEFLEGNSLNDIEEIKYDGNAAVIRFCFDFDEAELEAAKAYANDESEDEEEGEVWYNDFFLPYLNELAIDNVGDIIEDLMEEEDIEAQFVSYEVDMENYDYNEFIAVFYESGTEIDIDEVLAELEK</sequence>